<keyword evidence="2" id="KW-0813">Transport</keyword>
<dbReference type="GO" id="GO:0022857">
    <property type="term" value="F:transmembrane transporter activity"/>
    <property type="evidence" value="ECO:0007669"/>
    <property type="project" value="TreeGrafter"/>
</dbReference>
<dbReference type="SMART" id="SM00382">
    <property type="entry name" value="AAA"/>
    <property type="match status" value="1"/>
</dbReference>
<feature type="transmembrane region" description="Helical" evidence="13">
    <location>
        <begin position="622"/>
        <end position="642"/>
    </location>
</feature>
<dbReference type="InterPro" id="IPR050250">
    <property type="entry name" value="Macrolide_Exporter_MacB"/>
</dbReference>
<dbReference type="EMBL" id="MDHN01000037">
    <property type="protein sequence ID" value="OFC69743.1"/>
    <property type="molecule type" value="Genomic_DNA"/>
</dbReference>
<evidence type="ECO:0000256" key="8">
    <source>
        <dbReference type="ARBA" id="ARBA00022989"/>
    </source>
</evidence>
<feature type="domain" description="ABC transporter" evidence="14">
    <location>
        <begin position="22"/>
        <end position="261"/>
    </location>
</feature>
<dbReference type="Pfam" id="PF00005">
    <property type="entry name" value="ABC_tran"/>
    <property type="match status" value="1"/>
</dbReference>
<dbReference type="PANTHER" id="PTHR30572:SF4">
    <property type="entry name" value="ABC TRANSPORTER PERMEASE YTRF"/>
    <property type="match status" value="1"/>
</dbReference>
<name>A0A1E7Z875_9ALTE</name>
<dbReference type="Gene3D" id="3.40.50.300">
    <property type="entry name" value="P-loop containing nucleotide triphosphate hydrolases"/>
    <property type="match status" value="1"/>
</dbReference>
<dbReference type="GO" id="GO:0046677">
    <property type="term" value="P:response to antibiotic"/>
    <property type="evidence" value="ECO:0007669"/>
    <property type="project" value="UniProtKB-KW"/>
</dbReference>
<dbReference type="OrthoDB" id="9770036at2"/>
<dbReference type="InterPro" id="IPR003439">
    <property type="entry name" value="ABC_transporter-like_ATP-bd"/>
</dbReference>
<evidence type="ECO:0000256" key="7">
    <source>
        <dbReference type="ARBA" id="ARBA00022840"/>
    </source>
</evidence>
<evidence type="ECO:0000256" key="1">
    <source>
        <dbReference type="ARBA" id="ARBA00004429"/>
    </source>
</evidence>
<dbReference type="STRING" id="1656094.BFC18_16895"/>
<dbReference type="CDD" id="cd03255">
    <property type="entry name" value="ABC_MJ0796_LolCDE_FtsE"/>
    <property type="match status" value="1"/>
</dbReference>
<comment type="similarity">
    <text evidence="12">Belongs to the ABC transporter superfamily. Macrolide exporter (TC 3.A.1.122) family.</text>
</comment>
<dbReference type="InterPro" id="IPR003593">
    <property type="entry name" value="AAA+_ATPase"/>
</dbReference>
<evidence type="ECO:0000256" key="13">
    <source>
        <dbReference type="SAM" id="Phobius"/>
    </source>
</evidence>
<gene>
    <name evidence="15" type="ORF">BFC18_16895</name>
</gene>
<dbReference type="InterPro" id="IPR027417">
    <property type="entry name" value="P-loop_NTPase"/>
</dbReference>
<dbReference type="Proteomes" id="UP000175691">
    <property type="component" value="Unassembled WGS sequence"/>
</dbReference>
<feature type="transmembrane region" description="Helical" evidence="13">
    <location>
        <begin position="286"/>
        <end position="306"/>
    </location>
</feature>
<evidence type="ECO:0000256" key="9">
    <source>
        <dbReference type="ARBA" id="ARBA00023136"/>
    </source>
</evidence>
<keyword evidence="7 15" id="KW-0067">ATP-binding</keyword>
<evidence type="ECO:0000313" key="15">
    <source>
        <dbReference type="EMBL" id="OFC69743.1"/>
    </source>
</evidence>
<keyword evidence="10" id="KW-0046">Antibiotic resistance</keyword>
<dbReference type="AlphaFoldDB" id="A0A1E7Z875"/>
<dbReference type="GO" id="GO:0016887">
    <property type="term" value="F:ATP hydrolysis activity"/>
    <property type="evidence" value="ECO:0007669"/>
    <property type="project" value="InterPro"/>
</dbReference>
<evidence type="ECO:0000256" key="11">
    <source>
        <dbReference type="ARBA" id="ARBA00038076"/>
    </source>
</evidence>
<dbReference type="Pfam" id="PF12704">
    <property type="entry name" value="MacB_PCD"/>
    <property type="match status" value="1"/>
</dbReference>
<comment type="subcellular location">
    <subcellularLocation>
        <location evidence="1">Cell inner membrane</location>
        <topology evidence="1">Multi-pass membrane protein</topology>
    </subcellularLocation>
</comment>
<keyword evidence="8 13" id="KW-1133">Transmembrane helix</keyword>
<evidence type="ECO:0000256" key="2">
    <source>
        <dbReference type="ARBA" id="ARBA00022448"/>
    </source>
</evidence>
<evidence type="ECO:0000256" key="12">
    <source>
        <dbReference type="ARBA" id="ARBA00038388"/>
    </source>
</evidence>
<dbReference type="InterPro" id="IPR025857">
    <property type="entry name" value="MacB_PCD"/>
</dbReference>
<evidence type="ECO:0000256" key="6">
    <source>
        <dbReference type="ARBA" id="ARBA00022741"/>
    </source>
</evidence>
<dbReference type="GO" id="GO:0005886">
    <property type="term" value="C:plasma membrane"/>
    <property type="evidence" value="ECO:0007669"/>
    <property type="project" value="UniProtKB-SubCell"/>
</dbReference>
<dbReference type="InterPro" id="IPR003838">
    <property type="entry name" value="ABC3_permease_C"/>
</dbReference>
<dbReference type="InterPro" id="IPR017871">
    <property type="entry name" value="ABC_transporter-like_CS"/>
</dbReference>
<evidence type="ECO:0000313" key="16">
    <source>
        <dbReference type="Proteomes" id="UP000175691"/>
    </source>
</evidence>
<keyword evidence="4" id="KW-0997">Cell inner membrane</keyword>
<evidence type="ECO:0000256" key="3">
    <source>
        <dbReference type="ARBA" id="ARBA00022475"/>
    </source>
</evidence>
<evidence type="ECO:0000259" key="14">
    <source>
        <dbReference type="PROSITE" id="PS50893"/>
    </source>
</evidence>
<dbReference type="SUPFAM" id="SSF52540">
    <property type="entry name" value="P-loop containing nucleoside triphosphate hydrolases"/>
    <property type="match status" value="1"/>
</dbReference>
<feature type="transmembrane region" description="Helical" evidence="13">
    <location>
        <begin position="536"/>
        <end position="561"/>
    </location>
</feature>
<keyword evidence="3" id="KW-1003">Cell membrane</keyword>
<dbReference type="InterPro" id="IPR017911">
    <property type="entry name" value="MacB-like_ATP-bd"/>
</dbReference>
<keyword evidence="6" id="KW-0547">Nucleotide-binding</keyword>
<evidence type="ECO:0000256" key="4">
    <source>
        <dbReference type="ARBA" id="ARBA00022519"/>
    </source>
</evidence>
<keyword evidence="16" id="KW-1185">Reference proteome</keyword>
<dbReference type="GO" id="GO:0005524">
    <property type="term" value="F:ATP binding"/>
    <property type="evidence" value="ECO:0007669"/>
    <property type="project" value="UniProtKB-KW"/>
</dbReference>
<proteinExistence type="inferred from homology"/>
<evidence type="ECO:0000256" key="5">
    <source>
        <dbReference type="ARBA" id="ARBA00022692"/>
    </source>
</evidence>
<dbReference type="FunFam" id="3.40.50.300:FF:000032">
    <property type="entry name" value="Export ABC transporter ATP-binding protein"/>
    <property type="match status" value="1"/>
</dbReference>
<dbReference type="PANTHER" id="PTHR30572">
    <property type="entry name" value="MEMBRANE COMPONENT OF TRANSPORTER-RELATED"/>
    <property type="match status" value="1"/>
</dbReference>
<dbReference type="Pfam" id="PF02687">
    <property type="entry name" value="FtsX"/>
    <property type="match status" value="1"/>
</dbReference>
<accession>A0A1E7Z875</accession>
<dbReference type="PROSITE" id="PS00211">
    <property type="entry name" value="ABC_TRANSPORTER_1"/>
    <property type="match status" value="1"/>
</dbReference>
<keyword evidence="5 13" id="KW-0812">Transmembrane</keyword>
<sequence>MKAGPEDLADHRGCLVGKPSLIELNNVVRSYQTEGTEVRALDGISLTIRKGEFVAIMGQSGSGKSTLMNILGCLDTPSAGSYTINGHNVNSLTQEQLSALRLKTFGFVFQRYQLLASHSAIENVALPAIYSNTDKPEREKRAAELLTRLGLGDRLEHRPGEMSGGQQQRVSVARALINGAEVILADEPTGALDSASGEQLLALLKELHGEGVTIILITHDPAVAEHAERQVHLLDGKIVSDSGEAVPEETPQEGTQGAVQAFRSISGAAALGMAFSSLRLNWFRTLLTLLGIIIGVAAVVTMMAIGEGGKQDVLKRIEAIGTNLISVRPGGRNMRNSGDVATLTLADADALRDIPGVMYVAPERSSRNTMRYGENDFSGRIKGSTPDYLHVKDWEIAQGVFFTEEDVRNYAPVVVIGDTVAETLFEDKMQAVGKYILMSNSLYQVIGVLKSKGATAGGSDQDDEVLIPVTTGRLKVFGRDYLSGITIKASGSDVASQVKDAVLETLKQRHGAEDVMVFTTDSLVEAVTETQNTLTWLLASVAAISLFVGGIGVMNIMLVNVSERKREIGLRMATGAKPADILKQFNIEAWVVCILGGAVGIVLGYGVILIVSQFSISVAYTLMPPVLAFITSLLVGVLFGYAPALKASRLSPIEALSED</sequence>
<organism evidence="15 16">
    <name type="scientific">Alteromonas confluentis</name>
    <dbReference type="NCBI Taxonomy" id="1656094"/>
    <lineage>
        <taxon>Bacteria</taxon>
        <taxon>Pseudomonadati</taxon>
        <taxon>Pseudomonadota</taxon>
        <taxon>Gammaproteobacteria</taxon>
        <taxon>Alteromonadales</taxon>
        <taxon>Alteromonadaceae</taxon>
        <taxon>Alteromonas/Salinimonas group</taxon>
        <taxon>Alteromonas</taxon>
    </lineage>
</organism>
<reference evidence="15 16" key="1">
    <citation type="submission" date="2016-08" db="EMBL/GenBank/DDBJ databases">
        <authorList>
            <person name="Seilhamer J.J."/>
        </authorList>
    </citation>
    <scope>NUCLEOTIDE SEQUENCE [LARGE SCALE GENOMIC DNA]</scope>
    <source>
        <strain evidence="15 16">KCTC 42603</strain>
    </source>
</reference>
<dbReference type="PROSITE" id="PS50893">
    <property type="entry name" value="ABC_TRANSPORTER_2"/>
    <property type="match status" value="1"/>
</dbReference>
<evidence type="ECO:0000256" key="10">
    <source>
        <dbReference type="ARBA" id="ARBA00023251"/>
    </source>
</evidence>
<keyword evidence="9 13" id="KW-0472">Membrane</keyword>
<protein>
    <submittedName>
        <fullName evidence="15">Macrolide ABC transporter permease/ATP-binding protein MacB</fullName>
    </submittedName>
</protein>
<feature type="transmembrane region" description="Helical" evidence="13">
    <location>
        <begin position="589"/>
        <end position="616"/>
    </location>
</feature>
<dbReference type="GO" id="GO:1902495">
    <property type="term" value="C:transmembrane transporter complex"/>
    <property type="evidence" value="ECO:0007669"/>
    <property type="project" value="UniProtKB-ARBA"/>
</dbReference>
<comment type="caution">
    <text evidence="15">The sequence shown here is derived from an EMBL/GenBank/DDBJ whole genome shotgun (WGS) entry which is preliminary data.</text>
</comment>
<comment type="similarity">
    <text evidence="11">Belongs to the ABC-4 integral membrane protein family.</text>
</comment>